<organism evidence="3 4">
    <name type="scientific">Euzebyella saccharophila</name>
    <dbReference type="NCBI Taxonomy" id="679664"/>
    <lineage>
        <taxon>Bacteria</taxon>
        <taxon>Pseudomonadati</taxon>
        <taxon>Bacteroidota</taxon>
        <taxon>Flavobacteriia</taxon>
        <taxon>Flavobacteriales</taxon>
        <taxon>Flavobacteriaceae</taxon>
        <taxon>Euzebyella</taxon>
    </lineage>
</organism>
<name>A0ABV8JQ31_9FLAO</name>
<evidence type="ECO:0000313" key="4">
    <source>
        <dbReference type="Proteomes" id="UP001595814"/>
    </source>
</evidence>
<proteinExistence type="predicted"/>
<feature type="transmembrane region" description="Helical" evidence="1">
    <location>
        <begin position="12"/>
        <end position="30"/>
    </location>
</feature>
<feature type="domain" description="Uncharacterized protein YyaB-like PH" evidence="2">
    <location>
        <begin position="58"/>
        <end position="133"/>
    </location>
</feature>
<comment type="caution">
    <text evidence="3">The sequence shown here is derived from an EMBL/GenBank/DDBJ whole genome shotgun (WGS) entry which is preliminary data.</text>
</comment>
<dbReference type="RefSeq" id="WP_192463447.1">
    <property type="nucleotide sequence ID" value="NZ_JACYFJ010000008.1"/>
</dbReference>
<dbReference type="Proteomes" id="UP001595814">
    <property type="component" value="Unassembled WGS sequence"/>
</dbReference>
<keyword evidence="1" id="KW-1133">Transmembrane helix</keyword>
<reference evidence="4" key="1">
    <citation type="journal article" date="2019" name="Int. J. Syst. Evol. Microbiol.">
        <title>The Global Catalogue of Microorganisms (GCM) 10K type strain sequencing project: providing services to taxonomists for standard genome sequencing and annotation.</title>
        <authorList>
            <consortium name="The Broad Institute Genomics Platform"/>
            <consortium name="The Broad Institute Genome Sequencing Center for Infectious Disease"/>
            <person name="Wu L."/>
            <person name="Ma J."/>
        </authorList>
    </citation>
    <scope>NUCLEOTIDE SEQUENCE [LARGE SCALE GENOMIC DNA]</scope>
    <source>
        <strain evidence="4">CECT 7477</strain>
    </source>
</reference>
<feature type="transmembrane region" description="Helical" evidence="1">
    <location>
        <begin position="36"/>
        <end position="56"/>
    </location>
</feature>
<keyword evidence="1" id="KW-0472">Membrane</keyword>
<evidence type="ECO:0000259" key="2">
    <source>
        <dbReference type="Pfam" id="PF06713"/>
    </source>
</evidence>
<evidence type="ECO:0000256" key="1">
    <source>
        <dbReference type="SAM" id="Phobius"/>
    </source>
</evidence>
<protein>
    <submittedName>
        <fullName evidence="3">PH domain-containing protein</fullName>
    </submittedName>
</protein>
<gene>
    <name evidence="3" type="ORF">ACFOUT_11690</name>
</gene>
<dbReference type="EMBL" id="JBHSAW010000008">
    <property type="protein sequence ID" value="MFC4096540.1"/>
    <property type="molecule type" value="Genomic_DNA"/>
</dbReference>
<dbReference type="InterPro" id="IPR009589">
    <property type="entry name" value="PH_YyaB-like"/>
</dbReference>
<keyword evidence="1" id="KW-0812">Transmembrane</keyword>
<dbReference type="Pfam" id="PF06713">
    <property type="entry name" value="bPH_4"/>
    <property type="match status" value="1"/>
</dbReference>
<evidence type="ECO:0000313" key="3">
    <source>
        <dbReference type="EMBL" id="MFC4096540.1"/>
    </source>
</evidence>
<sequence>MKTFKSKFGYTLLWFVTILFIGILGFMIYQEEPIEAILTTGVINFLIILFVLYLNLATTYTFTSKHILNVKCGLLFNKNYDIKKFKSIRKSNNLMSSPAPSLKRLELRYGEFGILIISPENQIAFTKELITRNPKIVNEVYLSES</sequence>
<keyword evidence="4" id="KW-1185">Reference proteome</keyword>
<accession>A0ABV8JQ31</accession>